<keyword evidence="2" id="KW-1133">Transmembrane helix</keyword>
<dbReference type="InterPro" id="IPR010982">
    <property type="entry name" value="Lambda_DNA-bd_dom_sf"/>
</dbReference>
<feature type="transmembrane region" description="Helical" evidence="2">
    <location>
        <begin position="310"/>
        <end position="335"/>
    </location>
</feature>
<feature type="transmembrane region" description="Helical" evidence="2">
    <location>
        <begin position="232"/>
        <end position="257"/>
    </location>
</feature>
<evidence type="ECO:0000256" key="1">
    <source>
        <dbReference type="ARBA" id="ARBA00023125"/>
    </source>
</evidence>
<organism evidence="4 5">
    <name type="scientific">Rothia santali</name>
    <dbReference type="NCBI Taxonomy" id="2949643"/>
    <lineage>
        <taxon>Bacteria</taxon>
        <taxon>Bacillati</taxon>
        <taxon>Actinomycetota</taxon>
        <taxon>Actinomycetes</taxon>
        <taxon>Micrococcales</taxon>
        <taxon>Micrococcaceae</taxon>
        <taxon>Rothia</taxon>
    </lineage>
</organism>
<dbReference type="Gene3D" id="1.10.260.40">
    <property type="entry name" value="lambda repressor-like DNA-binding domains"/>
    <property type="match status" value="1"/>
</dbReference>
<feature type="transmembrane region" description="Helical" evidence="2">
    <location>
        <begin position="206"/>
        <end position="226"/>
    </location>
</feature>
<sequence length="347" mass="37088">MNDMHKGDFGRFVADARRRAQLTQRELAARIFVTESAVSKWERGLSYPDIATLRSLAGALQVTEGELVTASEDRRGRRDARQARSHRRWRAGVLIGTSAVYAATLLACLVVNLSVQHTLSWSWIVLGAVALAFSLTTLPLLVRRRRGWAALAGALVSLAAMLGAVELLYGGGFYRVTMASVLLGAVLVWGPLLVRSFGTPGLRRHAAVLALAADTVALLLFLWLVLDATGQGAWFGVFALPVAAMVLGIAWSVTLVLRYLPVGRLRRAAVALVLGAAFFTAVPPAVDVLLTGAPYRFRPFDLLRWESATIGGNVNALVVLTMLAGAVVVLALSAVPERTGGGARRAS</sequence>
<dbReference type="AlphaFoldDB" id="A0A9X2HC55"/>
<dbReference type="Proteomes" id="UP001139502">
    <property type="component" value="Unassembled WGS sequence"/>
</dbReference>
<keyword evidence="1" id="KW-0238">DNA-binding</keyword>
<feature type="transmembrane region" description="Helical" evidence="2">
    <location>
        <begin position="269"/>
        <end position="290"/>
    </location>
</feature>
<keyword evidence="2" id="KW-0472">Membrane</keyword>
<name>A0A9X2HC55_9MICC</name>
<dbReference type="PANTHER" id="PTHR46797:SF1">
    <property type="entry name" value="METHYLPHOSPHONATE SYNTHASE"/>
    <property type="match status" value="1"/>
</dbReference>
<evidence type="ECO:0000259" key="3">
    <source>
        <dbReference type="PROSITE" id="PS50943"/>
    </source>
</evidence>
<dbReference type="GO" id="GO:0005829">
    <property type="term" value="C:cytosol"/>
    <property type="evidence" value="ECO:0007669"/>
    <property type="project" value="TreeGrafter"/>
</dbReference>
<feature type="transmembrane region" description="Helical" evidence="2">
    <location>
        <begin position="148"/>
        <end position="170"/>
    </location>
</feature>
<dbReference type="EMBL" id="JANAFB010000042">
    <property type="protein sequence ID" value="MCP3426929.1"/>
    <property type="molecule type" value="Genomic_DNA"/>
</dbReference>
<dbReference type="Pfam" id="PF01381">
    <property type="entry name" value="HTH_3"/>
    <property type="match status" value="1"/>
</dbReference>
<dbReference type="GO" id="GO:0003677">
    <property type="term" value="F:DNA binding"/>
    <property type="evidence" value="ECO:0007669"/>
    <property type="project" value="UniProtKB-KW"/>
</dbReference>
<feature type="transmembrane region" description="Helical" evidence="2">
    <location>
        <begin position="121"/>
        <end position="141"/>
    </location>
</feature>
<evidence type="ECO:0000313" key="5">
    <source>
        <dbReference type="Proteomes" id="UP001139502"/>
    </source>
</evidence>
<evidence type="ECO:0000256" key="2">
    <source>
        <dbReference type="SAM" id="Phobius"/>
    </source>
</evidence>
<dbReference type="CDD" id="cd00093">
    <property type="entry name" value="HTH_XRE"/>
    <property type="match status" value="1"/>
</dbReference>
<evidence type="ECO:0000313" key="4">
    <source>
        <dbReference type="EMBL" id="MCP3426929.1"/>
    </source>
</evidence>
<feature type="transmembrane region" description="Helical" evidence="2">
    <location>
        <begin position="91"/>
        <end position="115"/>
    </location>
</feature>
<dbReference type="SMART" id="SM00530">
    <property type="entry name" value="HTH_XRE"/>
    <property type="match status" value="1"/>
</dbReference>
<dbReference type="SUPFAM" id="SSF47413">
    <property type="entry name" value="lambda repressor-like DNA-binding domains"/>
    <property type="match status" value="1"/>
</dbReference>
<dbReference type="InterPro" id="IPR001387">
    <property type="entry name" value="Cro/C1-type_HTH"/>
</dbReference>
<dbReference type="RefSeq" id="WP_254168314.1">
    <property type="nucleotide sequence ID" value="NZ_JANAFB010000042.1"/>
</dbReference>
<reference evidence="4" key="1">
    <citation type="submission" date="2022-06" db="EMBL/GenBank/DDBJ databases">
        <title>Rothia sp. isolated from sandalwood seedling.</title>
        <authorList>
            <person name="Tuikhar N."/>
            <person name="Kirdat K."/>
            <person name="Thorat V."/>
            <person name="Swetha P."/>
            <person name="Padma S."/>
            <person name="Sundararaj R."/>
            <person name="Yadav A."/>
        </authorList>
    </citation>
    <scope>NUCLEOTIDE SEQUENCE</scope>
    <source>
        <strain evidence="4">AR01</strain>
    </source>
</reference>
<protein>
    <submittedName>
        <fullName evidence="4">Helix-turn-helix domain-containing protein</fullName>
    </submittedName>
</protein>
<comment type="caution">
    <text evidence="4">The sequence shown here is derived from an EMBL/GenBank/DDBJ whole genome shotgun (WGS) entry which is preliminary data.</text>
</comment>
<dbReference type="PROSITE" id="PS50943">
    <property type="entry name" value="HTH_CROC1"/>
    <property type="match status" value="1"/>
</dbReference>
<proteinExistence type="predicted"/>
<dbReference type="GO" id="GO:0003700">
    <property type="term" value="F:DNA-binding transcription factor activity"/>
    <property type="evidence" value="ECO:0007669"/>
    <property type="project" value="TreeGrafter"/>
</dbReference>
<feature type="transmembrane region" description="Helical" evidence="2">
    <location>
        <begin position="176"/>
        <end position="194"/>
    </location>
</feature>
<dbReference type="PANTHER" id="PTHR46797">
    <property type="entry name" value="HTH-TYPE TRANSCRIPTIONAL REGULATOR"/>
    <property type="match status" value="1"/>
</dbReference>
<accession>A0A9X2HC55</accession>
<feature type="domain" description="HTH cro/C1-type" evidence="3">
    <location>
        <begin position="13"/>
        <end position="67"/>
    </location>
</feature>
<gene>
    <name evidence="4" type="ORF">NBM05_13155</name>
</gene>
<dbReference type="InterPro" id="IPR050807">
    <property type="entry name" value="TransReg_Diox_bact_type"/>
</dbReference>
<keyword evidence="2" id="KW-0812">Transmembrane</keyword>
<keyword evidence="5" id="KW-1185">Reference proteome</keyword>